<protein>
    <submittedName>
        <fullName evidence="4">Arsenate reductase (Glutaredoxin)</fullName>
        <ecNumber evidence="4">1.20.4.1</ecNumber>
    </submittedName>
</protein>
<dbReference type="PANTHER" id="PTHR30041:SF4">
    <property type="entry name" value="ARSENATE REDUCTASE"/>
    <property type="match status" value="1"/>
</dbReference>
<dbReference type="CDD" id="cd03034">
    <property type="entry name" value="ArsC_ArsC"/>
    <property type="match status" value="1"/>
</dbReference>
<proteinExistence type="inferred from homology"/>
<gene>
    <name evidence="4" type="primary">arsC</name>
    <name evidence="4" type="ORF">IFO69_01460</name>
</gene>
<organism evidence="4 5">
    <name type="scientific">Echinicola arenosa</name>
    <dbReference type="NCBI Taxonomy" id="2774144"/>
    <lineage>
        <taxon>Bacteria</taxon>
        <taxon>Pseudomonadati</taxon>
        <taxon>Bacteroidota</taxon>
        <taxon>Cytophagia</taxon>
        <taxon>Cytophagales</taxon>
        <taxon>Cyclobacteriaceae</taxon>
        <taxon>Echinicola</taxon>
    </lineage>
</organism>
<evidence type="ECO:0000313" key="4">
    <source>
        <dbReference type="EMBL" id="MBD8487404.1"/>
    </source>
</evidence>
<evidence type="ECO:0000256" key="1">
    <source>
        <dbReference type="ARBA" id="ARBA00007198"/>
    </source>
</evidence>
<accession>A0ABR9AG17</accession>
<dbReference type="Pfam" id="PF03960">
    <property type="entry name" value="ArsC"/>
    <property type="match status" value="1"/>
</dbReference>
<dbReference type="SUPFAM" id="SSF52833">
    <property type="entry name" value="Thioredoxin-like"/>
    <property type="match status" value="1"/>
</dbReference>
<dbReference type="NCBIfam" id="TIGR00014">
    <property type="entry name" value="arsC"/>
    <property type="match status" value="1"/>
</dbReference>
<dbReference type="EC" id="1.20.4.1" evidence="4"/>
<name>A0ABR9AG17_9BACT</name>
<dbReference type="RefSeq" id="WP_192007255.1">
    <property type="nucleotide sequence ID" value="NZ_JACYTQ010000001.1"/>
</dbReference>
<dbReference type="InterPro" id="IPR036249">
    <property type="entry name" value="Thioredoxin-like_sf"/>
</dbReference>
<reference evidence="4 5" key="1">
    <citation type="submission" date="2020-09" db="EMBL/GenBank/DDBJ databases">
        <title>Echinicola sp. CAU 1574 isolated from sand of Sido Beach.</title>
        <authorList>
            <person name="Kim W."/>
        </authorList>
    </citation>
    <scope>NUCLEOTIDE SEQUENCE [LARGE SCALE GENOMIC DNA]</scope>
    <source>
        <strain evidence="4 5">CAU 1574</strain>
    </source>
</reference>
<evidence type="ECO:0000313" key="5">
    <source>
        <dbReference type="Proteomes" id="UP000647133"/>
    </source>
</evidence>
<dbReference type="PANTHER" id="PTHR30041">
    <property type="entry name" value="ARSENATE REDUCTASE"/>
    <property type="match status" value="1"/>
</dbReference>
<dbReference type="GO" id="GO:0008794">
    <property type="term" value="F:arsenate reductase (glutaredoxin) activity"/>
    <property type="evidence" value="ECO:0007669"/>
    <property type="project" value="UniProtKB-EC"/>
</dbReference>
<dbReference type="PROSITE" id="PS51353">
    <property type="entry name" value="ARSC"/>
    <property type="match status" value="1"/>
</dbReference>
<dbReference type="Gene3D" id="3.40.30.10">
    <property type="entry name" value="Glutaredoxin"/>
    <property type="match status" value="1"/>
</dbReference>
<dbReference type="InterPro" id="IPR006659">
    <property type="entry name" value="Arsenate_reductase"/>
</dbReference>
<keyword evidence="5" id="KW-1185">Reference proteome</keyword>
<sequence>MSKVKIFHNPRCGKSRNSLKLLQEKMPGEQIEIIKYLETPPSKTELKAVVQMLGISADQLIRKNENVWKENFKGKSYGEDELIDIMVDNPILIERPIVIKERKAVIGRPPENILEIL</sequence>
<evidence type="ECO:0000256" key="3">
    <source>
        <dbReference type="PROSITE-ProRule" id="PRU01282"/>
    </source>
</evidence>
<comment type="similarity">
    <text evidence="1 3">Belongs to the ArsC family.</text>
</comment>
<dbReference type="EMBL" id="JACYTQ010000001">
    <property type="protein sequence ID" value="MBD8487404.1"/>
    <property type="molecule type" value="Genomic_DNA"/>
</dbReference>
<dbReference type="Proteomes" id="UP000647133">
    <property type="component" value="Unassembled WGS sequence"/>
</dbReference>
<comment type="caution">
    <text evidence="4">The sequence shown here is derived from an EMBL/GenBank/DDBJ whole genome shotgun (WGS) entry which is preliminary data.</text>
</comment>
<dbReference type="InterPro" id="IPR006660">
    <property type="entry name" value="Arsenate_reductase-like"/>
</dbReference>
<keyword evidence="2 4" id="KW-0560">Oxidoreductase</keyword>
<evidence type="ECO:0000256" key="2">
    <source>
        <dbReference type="ARBA" id="ARBA00023002"/>
    </source>
</evidence>